<comment type="caution">
    <text evidence="1">The sequence shown here is derived from an EMBL/GenBank/DDBJ whole genome shotgun (WGS) entry which is preliminary data.</text>
</comment>
<name>A0AA94EY81_9FLAO</name>
<dbReference type="EMBL" id="RWGX01000005">
    <property type="protein sequence ID" value="RVU87074.1"/>
    <property type="molecule type" value="Genomic_DNA"/>
</dbReference>
<organism evidence="1">
    <name type="scientific">Flavobacterium columnare</name>
    <dbReference type="NCBI Taxonomy" id="996"/>
    <lineage>
        <taxon>Bacteria</taxon>
        <taxon>Pseudomonadati</taxon>
        <taxon>Bacteroidota</taxon>
        <taxon>Flavobacteriia</taxon>
        <taxon>Flavobacteriales</taxon>
        <taxon>Flavobacteriaceae</taxon>
        <taxon>Flavobacterium</taxon>
    </lineage>
</organism>
<evidence type="ECO:0000313" key="1">
    <source>
        <dbReference type="EMBL" id="RVU87074.1"/>
    </source>
</evidence>
<protein>
    <submittedName>
        <fullName evidence="1">Copper resistance protein NlpE</fullName>
    </submittedName>
</protein>
<gene>
    <name evidence="1" type="ORF">EJB19_12030</name>
</gene>
<dbReference type="AlphaFoldDB" id="A0AA94EY81"/>
<accession>A0AA94EY81</accession>
<dbReference type="Pfam" id="PF04170">
    <property type="entry name" value="NlpE"/>
    <property type="match status" value="1"/>
</dbReference>
<reference evidence="1" key="1">
    <citation type="submission" date="2018-12" db="EMBL/GenBank/DDBJ databases">
        <title>Draft genome sequence of Flaovobacterium columnare BGFS27 isolated from channel catfish in Alabama.</title>
        <authorList>
            <person name="Cai W."/>
            <person name="Arias C."/>
        </authorList>
    </citation>
    <scope>NUCLEOTIDE SEQUENCE [LARGE SCALE GENOMIC DNA]</scope>
    <source>
        <strain evidence="1">BGFS27</strain>
    </source>
</reference>
<sequence>MIIIYQYQIMKKITFILLASSVLLLTHCKKNETGVVNPTEATSENDFIGMYNGTIPCADCPGIYTNITFKKDGKVAKSTLYLDSDDTSLTEYGVWSKENNIIEVTIPNSPKEYYTIKPDHTLTLLNADKKEVSGELAKAYIFEKIENYTSKMLNGTYQTSIDGKGYNQILELKADNDSIYNVKITFTGATKGCTFEGKGKLVNNQIDLDLNKIKNHLKATMTIQFKDGTKIAEVFSSKFDERFDLMYFCGGGASLAGDYTKK</sequence>
<dbReference type="InterPro" id="IPR007298">
    <property type="entry name" value="Cu-R_lipoprotein_NlpE"/>
</dbReference>
<dbReference type="Gene3D" id="2.40.128.640">
    <property type="match status" value="1"/>
</dbReference>
<proteinExistence type="predicted"/>